<protein>
    <submittedName>
        <fullName evidence="2">Uncharacterized protein</fullName>
    </submittedName>
</protein>
<sequence length="400" mass="43602">MLICQPVHTTIYTTDFRNKQYSFSIESVLNPEAASGVLVVTASEGYLLTTSETAQPEREQIIEPSRQADGSWVASGTVTLLLDKGSPIDGTVVIRNALAESIVLTIDSASTSRELSQMPTLTVSEPVLTFATTSSGKPSFLVMTVKQQHSDSPVTLSTDAPDYFQLASDSRPYFASTLTLTPSPTGSYVHVRYVSDKSGLHKGQLLIHSAYEDSTIALTGRSAGLLPMVLHAPSQPGLTKWILWAFAIVVVSGLAYTGYTNRCQLFPALCQGTITSQPTKKITVPEIIRINDDPSEKKVVKSEIPQKMVTKTVESPIPQTPVSSNKPDDRSTEPPVLNAGNEQRNVAESRNAIRPASSRKPSIDQTINNVVDKRSRRRATATPKIEESELERELNQHPKK</sequence>
<reference evidence="3" key="1">
    <citation type="journal article" date="2019" name="Int. J. Syst. Evol. Microbiol.">
        <title>The Global Catalogue of Microorganisms (GCM) 10K type strain sequencing project: providing services to taxonomists for standard genome sequencing and annotation.</title>
        <authorList>
            <consortium name="The Broad Institute Genomics Platform"/>
            <consortium name="The Broad Institute Genome Sequencing Center for Infectious Disease"/>
            <person name="Wu L."/>
            <person name="Ma J."/>
        </authorList>
    </citation>
    <scope>NUCLEOTIDE SEQUENCE [LARGE SCALE GENOMIC DNA]</scope>
    <source>
        <strain evidence="3">KCTC 52490</strain>
    </source>
</reference>
<evidence type="ECO:0000256" key="1">
    <source>
        <dbReference type="SAM" id="MobiDB-lite"/>
    </source>
</evidence>
<name>A0ABW6AT02_9BACT</name>
<accession>A0ABW6AT02</accession>
<keyword evidence="3" id="KW-1185">Reference proteome</keyword>
<proteinExistence type="predicted"/>
<gene>
    <name evidence="2" type="ORF">ACFS25_25560</name>
</gene>
<feature type="compositionally biased region" description="Basic and acidic residues" evidence="1">
    <location>
        <begin position="384"/>
        <end position="400"/>
    </location>
</feature>
<organism evidence="2 3">
    <name type="scientific">Spirosoma flavum</name>
    <dbReference type="NCBI Taxonomy" id="2048557"/>
    <lineage>
        <taxon>Bacteria</taxon>
        <taxon>Pseudomonadati</taxon>
        <taxon>Bacteroidota</taxon>
        <taxon>Cytophagia</taxon>
        <taxon>Cytophagales</taxon>
        <taxon>Cytophagaceae</taxon>
        <taxon>Spirosoma</taxon>
    </lineage>
</organism>
<evidence type="ECO:0000313" key="3">
    <source>
        <dbReference type="Proteomes" id="UP001597512"/>
    </source>
</evidence>
<evidence type="ECO:0000313" key="2">
    <source>
        <dbReference type="EMBL" id="MFD2937174.1"/>
    </source>
</evidence>
<feature type="region of interest" description="Disordered" evidence="1">
    <location>
        <begin position="310"/>
        <end position="400"/>
    </location>
</feature>
<comment type="caution">
    <text evidence="2">The sequence shown here is derived from an EMBL/GenBank/DDBJ whole genome shotgun (WGS) entry which is preliminary data.</text>
</comment>
<dbReference type="RefSeq" id="WP_381506712.1">
    <property type="nucleotide sequence ID" value="NZ_JBHUOM010000023.1"/>
</dbReference>
<dbReference type="EMBL" id="JBHUOM010000023">
    <property type="protein sequence ID" value="MFD2937174.1"/>
    <property type="molecule type" value="Genomic_DNA"/>
</dbReference>
<dbReference type="Proteomes" id="UP001597512">
    <property type="component" value="Unassembled WGS sequence"/>
</dbReference>
<feature type="compositionally biased region" description="Polar residues" evidence="1">
    <location>
        <begin position="359"/>
        <end position="369"/>
    </location>
</feature>